<feature type="region of interest" description="Disordered" evidence="4">
    <location>
        <begin position="169"/>
        <end position="191"/>
    </location>
</feature>
<gene>
    <name evidence="6" type="ORF">CKAN_00093100</name>
</gene>
<dbReference type="GO" id="GO:0036503">
    <property type="term" value="P:ERAD pathway"/>
    <property type="evidence" value="ECO:0007669"/>
    <property type="project" value="TreeGrafter"/>
</dbReference>
<dbReference type="GO" id="GO:0005634">
    <property type="term" value="C:nucleus"/>
    <property type="evidence" value="ECO:0007669"/>
    <property type="project" value="TreeGrafter"/>
</dbReference>
<dbReference type="GO" id="GO:0005829">
    <property type="term" value="C:cytosol"/>
    <property type="evidence" value="ECO:0007669"/>
    <property type="project" value="TreeGrafter"/>
</dbReference>
<dbReference type="InterPro" id="IPR047947">
    <property type="entry name" value="OTU4_OTU"/>
</dbReference>
<dbReference type="PANTHER" id="PTHR13312">
    <property type="entry name" value="HIV-INDUCED PROTEIN-7-LIKE PROTEASE"/>
    <property type="match status" value="1"/>
</dbReference>
<keyword evidence="3" id="KW-0788">Thiol protease</keyword>
<comment type="subcellular location">
    <subcellularLocation>
        <location evidence="3">Cytoplasm</location>
    </subcellularLocation>
</comment>
<dbReference type="OrthoDB" id="409956at2759"/>
<protein>
    <recommendedName>
        <fullName evidence="3">Ubiquitin thioesterase OTU</fullName>
        <ecNumber evidence="3">3.4.19.12</ecNumber>
    </recommendedName>
</protein>
<evidence type="ECO:0000256" key="2">
    <source>
        <dbReference type="ARBA" id="ARBA00022801"/>
    </source>
</evidence>
<dbReference type="EC" id="3.4.19.12" evidence="3"/>
<dbReference type="Gene3D" id="3.90.70.80">
    <property type="match status" value="1"/>
</dbReference>
<dbReference type="Proteomes" id="UP000283530">
    <property type="component" value="Unassembled WGS sequence"/>
</dbReference>
<comment type="function">
    <text evidence="3">Hydrolase that can remove conjugated ubiquitin from proteins and may therefore play an important regulatory role at the level of protein turnover by preventing degradation.</text>
</comment>
<dbReference type="STRING" id="337451.A0A3S3LW69"/>
<evidence type="ECO:0000256" key="3">
    <source>
        <dbReference type="RuleBase" id="RU367104"/>
    </source>
</evidence>
<keyword evidence="3" id="KW-0833">Ubl conjugation pathway</keyword>
<comment type="caution">
    <text evidence="6">The sequence shown here is derived from an EMBL/GenBank/DDBJ whole genome shotgun (WGS) entry which is preliminary data.</text>
</comment>
<evidence type="ECO:0000256" key="1">
    <source>
        <dbReference type="ARBA" id="ARBA00000707"/>
    </source>
</evidence>
<dbReference type="InterPro" id="IPR003323">
    <property type="entry name" value="OTU_dom"/>
</dbReference>
<evidence type="ECO:0000256" key="4">
    <source>
        <dbReference type="SAM" id="MobiDB-lite"/>
    </source>
</evidence>
<keyword evidence="3" id="KW-0963">Cytoplasm</keyword>
<keyword evidence="7" id="KW-1185">Reference proteome</keyword>
<feature type="domain" description="OTU" evidence="5">
    <location>
        <begin position="199"/>
        <end position="337"/>
    </location>
</feature>
<evidence type="ECO:0000313" key="7">
    <source>
        <dbReference type="Proteomes" id="UP000283530"/>
    </source>
</evidence>
<dbReference type="PANTHER" id="PTHR13312:SF6">
    <property type="entry name" value="UBIQUITIN THIOESTERASE OTU"/>
    <property type="match status" value="1"/>
</dbReference>
<reference evidence="6 7" key="1">
    <citation type="journal article" date="2019" name="Nat. Plants">
        <title>Stout camphor tree genome fills gaps in understanding of flowering plant genome evolution.</title>
        <authorList>
            <person name="Chaw S.M."/>
            <person name="Liu Y.C."/>
            <person name="Wu Y.W."/>
            <person name="Wang H.Y."/>
            <person name="Lin C.I."/>
            <person name="Wu C.S."/>
            <person name="Ke H.M."/>
            <person name="Chang L.Y."/>
            <person name="Hsu C.Y."/>
            <person name="Yang H.T."/>
            <person name="Sudianto E."/>
            <person name="Hsu M.H."/>
            <person name="Wu K.P."/>
            <person name="Wang L.N."/>
            <person name="Leebens-Mack J.H."/>
            <person name="Tsai I.J."/>
        </authorList>
    </citation>
    <scope>NUCLEOTIDE SEQUENCE [LARGE SCALE GENOMIC DNA]</scope>
    <source>
        <strain evidence="7">cv. Chaw 1501</strain>
        <tissue evidence="6">Young leaves</tissue>
    </source>
</reference>
<sequence length="346" mass="39033">MTTCSPITTCAKRSVHVVESIKSQMSSQACRLSRSPSSSCCSFFHSGKFWQRCATLTIWRTLSCLSISSQIQGRCLMSRFFKTKISWLPFIMRISVSSKGHQMCLRLLSRGLRLLSMGRNMSLRLSVPSLERVSKFSWGAKRANWQKGSISAGMIFGLFASFASEPGNAEVSKRPETVDEEVDESSTRSSHGKRVYSDYSIIGIPGDGRCMFRSVVHGACLRSGKPSLDESLQKELADELRSRVADEFVKRREETEWFVEGDFDKYVSRMRRPHVWGGEPELFMASHVLQMPITVYMHDMDSGGLIAIAEYGEDYGKENPIRVLYHGYGHYDVLQICGKKGAKLRL</sequence>
<dbReference type="AlphaFoldDB" id="A0A3S3LW69"/>
<dbReference type="EMBL" id="QPKB01000001">
    <property type="protein sequence ID" value="RWR72692.1"/>
    <property type="molecule type" value="Genomic_DNA"/>
</dbReference>
<dbReference type="CDD" id="cd22760">
    <property type="entry name" value="OTU_plant_OTU4-like"/>
    <property type="match status" value="1"/>
</dbReference>
<proteinExistence type="predicted"/>
<keyword evidence="2 3" id="KW-0378">Hydrolase</keyword>
<keyword evidence="3" id="KW-0645">Protease</keyword>
<dbReference type="Pfam" id="PF02338">
    <property type="entry name" value="OTU"/>
    <property type="match status" value="1"/>
</dbReference>
<dbReference type="SUPFAM" id="SSF54001">
    <property type="entry name" value="Cysteine proteinases"/>
    <property type="match status" value="1"/>
</dbReference>
<evidence type="ECO:0000313" key="6">
    <source>
        <dbReference type="EMBL" id="RWR72692.1"/>
    </source>
</evidence>
<organism evidence="6 7">
    <name type="scientific">Cinnamomum micranthum f. kanehirae</name>
    <dbReference type="NCBI Taxonomy" id="337451"/>
    <lineage>
        <taxon>Eukaryota</taxon>
        <taxon>Viridiplantae</taxon>
        <taxon>Streptophyta</taxon>
        <taxon>Embryophyta</taxon>
        <taxon>Tracheophyta</taxon>
        <taxon>Spermatophyta</taxon>
        <taxon>Magnoliopsida</taxon>
        <taxon>Magnoliidae</taxon>
        <taxon>Laurales</taxon>
        <taxon>Lauraceae</taxon>
        <taxon>Cinnamomum</taxon>
    </lineage>
</organism>
<name>A0A3S3LW69_9MAGN</name>
<dbReference type="GO" id="GO:0016579">
    <property type="term" value="P:protein deubiquitination"/>
    <property type="evidence" value="ECO:0007669"/>
    <property type="project" value="TreeGrafter"/>
</dbReference>
<dbReference type="FunFam" id="3.90.70.80:FF:000007">
    <property type="entry name" value="OTU domain-containing protein"/>
    <property type="match status" value="1"/>
</dbReference>
<dbReference type="GO" id="GO:0004843">
    <property type="term" value="F:cysteine-type deubiquitinase activity"/>
    <property type="evidence" value="ECO:0007669"/>
    <property type="project" value="UniProtKB-UniRule"/>
</dbReference>
<dbReference type="GO" id="GO:0030968">
    <property type="term" value="P:endoplasmic reticulum unfolded protein response"/>
    <property type="evidence" value="ECO:0007669"/>
    <property type="project" value="TreeGrafter"/>
</dbReference>
<comment type="catalytic activity">
    <reaction evidence="1 3">
        <text>Thiol-dependent hydrolysis of ester, thioester, amide, peptide and isopeptide bonds formed by the C-terminal Gly of ubiquitin (a 76-residue protein attached to proteins as an intracellular targeting signal).</text>
        <dbReference type="EC" id="3.4.19.12"/>
    </reaction>
</comment>
<evidence type="ECO:0000259" key="5">
    <source>
        <dbReference type="PROSITE" id="PS50802"/>
    </source>
</evidence>
<accession>A0A3S3LW69</accession>
<dbReference type="PROSITE" id="PS50802">
    <property type="entry name" value="OTU"/>
    <property type="match status" value="1"/>
</dbReference>
<dbReference type="InterPro" id="IPR038765">
    <property type="entry name" value="Papain-like_cys_pep_sf"/>
</dbReference>